<keyword evidence="2" id="KW-0732">Signal</keyword>
<dbReference type="Gene3D" id="3.30.457.10">
    <property type="entry name" value="Copper amine oxidase-like, N-terminal domain"/>
    <property type="match status" value="1"/>
</dbReference>
<evidence type="ECO:0000313" key="4">
    <source>
        <dbReference type="EMBL" id="MBB6638168.1"/>
    </source>
</evidence>
<keyword evidence="5" id="KW-1185">Reference proteome</keyword>
<evidence type="ECO:0000256" key="1">
    <source>
        <dbReference type="SAM" id="MobiDB-lite"/>
    </source>
</evidence>
<dbReference type="RefSeq" id="WP_185123371.1">
    <property type="nucleotide sequence ID" value="NZ_JACJVQ010000028.1"/>
</dbReference>
<proteinExistence type="predicted"/>
<feature type="domain" description="Copper amine oxidase-like N-terminal" evidence="3">
    <location>
        <begin position="54"/>
        <end position="180"/>
    </location>
</feature>
<sequence length="328" mass="33887">MMMNKLRLSGLVLALLLFMAPLSANAATATSVTVTQQNVQMNFDGQALALPSGQYAFTYQSRVYIPLRFVSYALQKNVIWDGTAKKVTVSEPTSAQSVVLKEYLMNSAAAAADSASKPVTAKSIKVAPVSVKLVFDGAEKKLPEGQQVFSLDGTIYVPVRFMSEAIGTTIAWDSKTGSVIGKSKAYLEAGSGSNGSGSGENGSGNGGGETGSGSGSTGGGAGGGAMTVAEVKAATQKSLESLQSSCINSIIGLLGTTTDNAELMEKANAKLAVCDANFEAAMTTAQSQLQAAGADDADIQATIAGYRSTYEKTKETYRKAAEDYLGIK</sequence>
<evidence type="ECO:0000259" key="3">
    <source>
        <dbReference type="Pfam" id="PF07833"/>
    </source>
</evidence>
<gene>
    <name evidence="4" type="ORF">H7B67_28895</name>
</gene>
<feature type="chain" id="PRO_5032628559" evidence="2">
    <location>
        <begin position="27"/>
        <end position="328"/>
    </location>
</feature>
<dbReference type="EMBL" id="JACJVQ010000028">
    <property type="protein sequence ID" value="MBB6638168.1"/>
    <property type="molecule type" value="Genomic_DNA"/>
</dbReference>
<reference evidence="4 5" key="1">
    <citation type="submission" date="2020-08" db="EMBL/GenBank/DDBJ databases">
        <title>Cohnella phylogeny.</title>
        <authorList>
            <person name="Dunlap C."/>
        </authorList>
    </citation>
    <scope>NUCLEOTIDE SEQUENCE [LARGE SCALE GENOMIC DNA]</scope>
    <source>
        <strain evidence="4 5">DSM 25241</strain>
    </source>
</reference>
<feature type="region of interest" description="Disordered" evidence="1">
    <location>
        <begin position="190"/>
        <end position="222"/>
    </location>
</feature>
<dbReference type="Pfam" id="PF07833">
    <property type="entry name" value="Cu_amine_oxidN1"/>
    <property type="match status" value="1"/>
</dbReference>
<dbReference type="SUPFAM" id="SSF55383">
    <property type="entry name" value="Copper amine oxidase, domain N"/>
    <property type="match status" value="1"/>
</dbReference>
<dbReference type="InterPro" id="IPR036582">
    <property type="entry name" value="Mao_N_sf"/>
</dbReference>
<feature type="compositionally biased region" description="Gly residues" evidence="1">
    <location>
        <begin position="192"/>
        <end position="222"/>
    </location>
</feature>
<evidence type="ECO:0000313" key="5">
    <source>
        <dbReference type="Proteomes" id="UP000535838"/>
    </source>
</evidence>
<accession>A0A841T7C0</accession>
<dbReference type="Proteomes" id="UP000535838">
    <property type="component" value="Unassembled WGS sequence"/>
</dbReference>
<dbReference type="InterPro" id="IPR012854">
    <property type="entry name" value="Cu_amine_oxidase-like_N"/>
</dbReference>
<name>A0A841T7C0_9BACL</name>
<comment type="caution">
    <text evidence="4">The sequence shown here is derived from an EMBL/GenBank/DDBJ whole genome shotgun (WGS) entry which is preliminary data.</text>
</comment>
<feature type="signal peptide" evidence="2">
    <location>
        <begin position="1"/>
        <end position="26"/>
    </location>
</feature>
<organism evidence="4 5">
    <name type="scientific">Cohnella thailandensis</name>
    <dbReference type="NCBI Taxonomy" id="557557"/>
    <lineage>
        <taxon>Bacteria</taxon>
        <taxon>Bacillati</taxon>
        <taxon>Bacillota</taxon>
        <taxon>Bacilli</taxon>
        <taxon>Bacillales</taxon>
        <taxon>Paenibacillaceae</taxon>
        <taxon>Cohnella</taxon>
    </lineage>
</organism>
<dbReference type="AlphaFoldDB" id="A0A841T7C0"/>
<protein>
    <submittedName>
        <fullName evidence="4">Copper amine oxidase N-terminal domain-containing protein</fullName>
    </submittedName>
</protein>
<evidence type="ECO:0000256" key="2">
    <source>
        <dbReference type="SAM" id="SignalP"/>
    </source>
</evidence>